<dbReference type="Gene3D" id="2.30.33.40">
    <property type="entry name" value="GroES chaperonin"/>
    <property type="match status" value="1"/>
</dbReference>
<evidence type="ECO:0000256" key="1">
    <source>
        <dbReference type="ARBA" id="ARBA00023186"/>
    </source>
</evidence>
<gene>
    <name evidence="3" type="primary">groES</name>
</gene>
<evidence type="ECO:0000313" key="3">
    <source>
        <dbReference type="EMBL" id="ASN63476.1"/>
    </source>
</evidence>
<name>A0A221S3G5_9VIRU</name>
<dbReference type="GO" id="GO:0005524">
    <property type="term" value="F:ATP binding"/>
    <property type="evidence" value="ECO:0007669"/>
    <property type="project" value="InterPro"/>
</dbReference>
<sequence>MSRLILPEGFNKKPLTKKEEKKDKEEGPALERIPQATGWRMVVLPYRGTEKTKGGLYLTDKAVEEQQLTTNVGMILSMGSDAYADKDKFPNGPWCKKGDWVVFARYAGSRVKIEGGEIRILNDDEILAKLKDPKDVLTIY</sequence>
<feature type="region of interest" description="Disordered" evidence="2">
    <location>
        <begin position="1"/>
        <end position="31"/>
    </location>
</feature>
<dbReference type="SMART" id="SM00883">
    <property type="entry name" value="Cpn10"/>
    <property type="match status" value="1"/>
</dbReference>
<proteinExistence type="predicted"/>
<dbReference type="CDD" id="cd00320">
    <property type="entry name" value="cpn10"/>
    <property type="match status" value="1"/>
</dbReference>
<dbReference type="SUPFAM" id="SSF50129">
    <property type="entry name" value="GroES-like"/>
    <property type="match status" value="1"/>
</dbReference>
<organism evidence="3">
    <name type="scientific">uncultured virus</name>
    <dbReference type="NCBI Taxonomy" id="340016"/>
    <lineage>
        <taxon>Viruses</taxon>
        <taxon>environmental samples</taxon>
    </lineage>
</organism>
<reference evidence="3" key="1">
    <citation type="submission" date="2016-03" db="EMBL/GenBank/DDBJ databases">
        <title>Novel chaperonins are prevalent in the virioplankton and link to viral biology and ecology.</title>
        <authorList>
            <person name="Marine R.L."/>
            <person name="Nasko D.J."/>
            <person name="Polson S.W."/>
            <person name="Wommack K.E."/>
        </authorList>
    </citation>
    <scope>NUCLEOTIDE SEQUENCE</scope>
</reference>
<dbReference type="InterPro" id="IPR037124">
    <property type="entry name" value="Chaperonin_GroES_sf"/>
</dbReference>
<dbReference type="GO" id="GO:0044183">
    <property type="term" value="F:protein folding chaperone"/>
    <property type="evidence" value="ECO:0007669"/>
    <property type="project" value="InterPro"/>
</dbReference>
<dbReference type="EMBL" id="KU970882">
    <property type="protein sequence ID" value="ASN63476.1"/>
    <property type="molecule type" value="Genomic_DNA"/>
</dbReference>
<evidence type="ECO:0000256" key="2">
    <source>
        <dbReference type="SAM" id="MobiDB-lite"/>
    </source>
</evidence>
<protein>
    <submittedName>
        <fullName evidence="3">Co-chaperonin GroES</fullName>
    </submittedName>
</protein>
<dbReference type="EMBL" id="KU970751">
    <property type="protein sequence ID" value="ASN63345.1"/>
    <property type="molecule type" value="Genomic_DNA"/>
</dbReference>
<dbReference type="Pfam" id="PF00166">
    <property type="entry name" value="Cpn10"/>
    <property type="match status" value="1"/>
</dbReference>
<dbReference type="InterPro" id="IPR020818">
    <property type="entry name" value="Chaperonin_GroES"/>
</dbReference>
<dbReference type="InterPro" id="IPR011032">
    <property type="entry name" value="GroES-like_sf"/>
</dbReference>
<feature type="compositionally biased region" description="Basic and acidic residues" evidence="2">
    <location>
        <begin position="16"/>
        <end position="29"/>
    </location>
</feature>
<accession>A0A221S3G5</accession>
<keyword evidence="1" id="KW-0143">Chaperone</keyword>